<comment type="caution">
    <text evidence="2">The sequence shown here is derived from an EMBL/GenBank/DDBJ whole genome shotgun (WGS) entry which is preliminary data.</text>
</comment>
<dbReference type="OrthoDB" id="5279542at2759"/>
<reference evidence="2" key="1">
    <citation type="submission" date="2022-12" db="EMBL/GenBank/DDBJ databases">
        <authorList>
            <person name="Petersen C."/>
        </authorList>
    </citation>
    <scope>NUCLEOTIDE SEQUENCE</scope>
    <source>
        <strain evidence="2">IBT 15544</strain>
    </source>
</reference>
<dbReference type="GeneID" id="83174521"/>
<organism evidence="2 3">
    <name type="scientific">Penicillium cinerascens</name>
    <dbReference type="NCBI Taxonomy" id="70096"/>
    <lineage>
        <taxon>Eukaryota</taxon>
        <taxon>Fungi</taxon>
        <taxon>Dikarya</taxon>
        <taxon>Ascomycota</taxon>
        <taxon>Pezizomycotina</taxon>
        <taxon>Eurotiomycetes</taxon>
        <taxon>Eurotiomycetidae</taxon>
        <taxon>Eurotiales</taxon>
        <taxon>Aspergillaceae</taxon>
        <taxon>Penicillium</taxon>
    </lineage>
</organism>
<accession>A0A9W9TD53</accession>
<gene>
    <name evidence="2" type="ORF">N7498_000158</name>
</gene>
<feature type="transmembrane region" description="Helical" evidence="1">
    <location>
        <begin position="24"/>
        <end position="44"/>
    </location>
</feature>
<dbReference type="EMBL" id="JAPQKR010000004">
    <property type="protein sequence ID" value="KAJ5218059.1"/>
    <property type="molecule type" value="Genomic_DNA"/>
</dbReference>
<sequence length="73" mass="8018">MLLVCYFLASSALLDTPHTDKKGLIATLAIIIVNGLVHSAHFVLGCCDVHLRRHAGISKHYNHRKEGIEISKA</sequence>
<name>A0A9W9TD53_9EURO</name>
<keyword evidence="1" id="KW-0812">Transmembrane</keyword>
<reference evidence="2" key="2">
    <citation type="journal article" date="2023" name="IMA Fungus">
        <title>Comparative genomic study of the Penicillium genus elucidates a diverse pangenome and 15 lateral gene transfer events.</title>
        <authorList>
            <person name="Petersen C."/>
            <person name="Sorensen T."/>
            <person name="Nielsen M.R."/>
            <person name="Sondergaard T.E."/>
            <person name="Sorensen J.L."/>
            <person name="Fitzpatrick D.A."/>
            <person name="Frisvad J.C."/>
            <person name="Nielsen K.L."/>
        </authorList>
    </citation>
    <scope>NUCLEOTIDE SEQUENCE</scope>
    <source>
        <strain evidence="2">IBT 15544</strain>
    </source>
</reference>
<keyword evidence="1" id="KW-1133">Transmembrane helix</keyword>
<dbReference type="RefSeq" id="XP_058312632.1">
    <property type="nucleotide sequence ID" value="XM_058447221.1"/>
</dbReference>
<proteinExistence type="predicted"/>
<dbReference type="Proteomes" id="UP001150904">
    <property type="component" value="Unassembled WGS sequence"/>
</dbReference>
<dbReference type="AlphaFoldDB" id="A0A9W9TD53"/>
<keyword evidence="1" id="KW-0472">Membrane</keyword>
<evidence type="ECO:0000256" key="1">
    <source>
        <dbReference type="SAM" id="Phobius"/>
    </source>
</evidence>
<evidence type="ECO:0000313" key="3">
    <source>
        <dbReference type="Proteomes" id="UP001150904"/>
    </source>
</evidence>
<keyword evidence="3" id="KW-1185">Reference proteome</keyword>
<evidence type="ECO:0000313" key="2">
    <source>
        <dbReference type="EMBL" id="KAJ5218059.1"/>
    </source>
</evidence>
<protein>
    <submittedName>
        <fullName evidence="2">Uncharacterized protein</fullName>
    </submittedName>
</protein>